<feature type="domain" description="Mut7-C RNAse" evidence="1">
    <location>
        <begin position="97"/>
        <end position="239"/>
    </location>
</feature>
<dbReference type="PANTHER" id="PTHR39081:SF1">
    <property type="entry name" value="MUT7-C RNASE DOMAIN-CONTAINING PROTEIN"/>
    <property type="match status" value="1"/>
</dbReference>
<evidence type="ECO:0000313" key="4">
    <source>
        <dbReference type="Proteomes" id="UP000770889"/>
    </source>
</evidence>
<dbReference type="Pfam" id="PF14451">
    <property type="entry name" value="Ub-Mut7C"/>
    <property type="match status" value="1"/>
</dbReference>
<dbReference type="InterPro" id="IPR002782">
    <property type="entry name" value="Mut7-C_RNAse_dom"/>
</dbReference>
<dbReference type="EMBL" id="JAHHGM010000010">
    <property type="protein sequence ID" value="MBT2989685.1"/>
    <property type="molecule type" value="Genomic_DNA"/>
</dbReference>
<evidence type="ECO:0000259" key="2">
    <source>
        <dbReference type="Pfam" id="PF14451"/>
    </source>
</evidence>
<protein>
    <submittedName>
        <fullName evidence="3">Mut7-C ubiquitin/RNAse domain-containing protein</fullName>
    </submittedName>
</protein>
<dbReference type="InterPro" id="IPR027798">
    <property type="entry name" value="Ub_Mut7C"/>
</dbReference>
<dbReference type="InterPro" id="IPR016155">
    <property type="entry name" value="Mopterin_synth/thiamin_S_b"/>
</dbReference>
<name>A0A944MES5_9GAMM</name>
<evidence type="ECO:0000259" key="1">
    <source>
        <dbReference type="Pfam" id="PF01927"/>
    </source>
</evidence>
<organism evidence="3 4">
    <name type="scientific">Candidatus Thiodiazotropha taylori</name>
    <dbReference type="NCBI Taxonomy" id="2792791"/>
    <lineage>
        <taxon>Bacteria</taxon>
        <taxon>Pseudomonadati</taxon>
        <taxon>Pseudomonadota</taxon>
        <taxon>Gammaproteobacteria</taxon>
        <taxon>Chromatiales</taxon>
        <taxon>Sedimenticolaceae</taxon>
        <taxon>Candidatus Thiodiazotropha</taxon>
    </lineage>
</organism>
<feature type="domain" description="Ubiquitin Mut7-C" evidence="2">
    <location>
        <begin position="1"/>
        <end position="81"/>
    </location>
</feature>
<dbReference type="SUPFAM" id="SSF54285">
    <property type="entry name" value="MoaD/ThiS"/>
    <property type="match status" value="1"/>
</dbReference>
<dbReference type="Pfam" id="PF01927">
    <property type="entry name" value="Mut7-C"/>
    <property type="match status" value="1"/>
</dbReference>
<gene>
    <name evidence="3" type="ORF">KME65_12035</name>
</gene>
<dbReference type="PANTHER" id="PTHR39081">
    <property type="entry name" value="MUT7-C DOMAIN-CONTAINING PROTEIN"/>
    <property type="match status" value="1"/>
</dbReference>
<sequence length="250" mass="29246">MPEASLRFYEELNDFLPLRLRKRNFRCSFSQGERIKHVIESVGVPHTEVEVILVNGESVDFDYALKADDRVSVYPLFEALDVTPLLRLRPRPMRSLRFVADAHLGKLARYLRLLGFDCLFFNDAGDGNLVRISVDEGRVLLTRDRGLLMHRILTHGCFIHGTEPRQQLQEIVQRLQLESLFIPFTRCMECNGPLAAEEKKRIEDELPDNVRQYYDEFWRCDQCGRIYWKGSHFRELRAFIDDLTPSLGKQ</sequence>
<proteinExistence type="predicted"/>
<reference evidence="3 4" key="1">
    <citation type="submission" date="2021-05" db="EMBL/GenBank/DDBJ databases">
        <title>Genetic and Functional Diversity in Clade A Lucinid endosymbionts from the Bahamas.</title>
        <authorList>
            <person name="Giani N.M."/>
            <person name="Engel A.S."/>
            <person name="Campbell B.J."/>
        </authorList>
    </citation>
    <scope>NUCLEOTIDE SEQUENCE [LARGE SCALE GENOMIC DNA]</scope>
    <source>
        <strain evidence="3">LUC16012Gg_MoonRockCtena</strain>
    </source>
</reference>
<comment type="caution">
    <text evidence="3">The sequence shown here is derived from an EMBL/GenBank/DDBJ whole genome shotgun (WGS) entry which is preliminary data.</text>
</comment>
<evidence type="ECO:0000313" key="3">
    <source>
        <dbReference type="EMBL" id="MBT2989685.1"/>
    </source>
</evidence>
<dbReference type="Proteomes" id="UP000770889">
    <property type="component" value="Unassembled WGS sequence"/>
</dbReference>
<dbReference type="AlphaFoldDB" id="A0A944MES5"/>
<accession>A0A944MES5</accession>